<proteinExistence type="predicted"/>
<evidence type="ECO:0000313" key="2">
    <source>
        <dbReference type="EMBL" id="MFC3630071.1"/>
    </source>
</evidence>
<feature type="region of interest" description="Disordered" evidence="1">
    <location>
        <begin position="33"/>
        <end position="58"/>
    </location>
</feature>
<protein>
    <submittedName>
        <fullName evidence="2">Uncharacterized protein</fullName>
    </submittedName>
</protein>
<name>A0ABV7U529_9RHOB</name>
<dbReference type="RefSeq" id="WP_377761491.1">
    <property type="nucleotide sequence ID" value="NZ_JBHRXY010000008.1"/>
</dbReference>
<keyword evidence="3" id="KW-1185">Reference proteome</keyword>
<organism evidence="2 3">
    <name type="scientific">Paracoccus angustae</name>
    <dbReference type="NCBI Taxonomy" id="1671480"/>
    <lineage>
        <taxon>Bacteria</taxon>
        <taxon>Pseudomonadati</taxon>
        <taxon>Pseudomonadota</taxon>
        <taxon>Alphaproteobacteria</taxon>
        <taxon>Rhodobacterales</taxon>
        <taxon>Paracoccaceae</taxon>
        <taxon>Paracoccus</taxon>
    </lineage>
</organism>
<sequence length="164" mass="17129">MDRSIPLLLIGLVLGGGIGFAVAASNGVTLDGHDHGNPAHHGVHASSPDAGHDHDTPLSLPADDAAPTLALDLSRDPTTGWNLRLDTANFAFAPEHASRDHVPGEGHAHVYVNGVKLGRFYGPWLHLDNLPPGEVTVEVTLNANDHRPLSVAGKPVAQTVVIAN</sequence>
<evidence type="ECO:0000256" key="1">
    <source>
        <dbReference type="SAM" id="MobiDB-lite"/>
    </source>
</evidence>
<reference evidence="3" key="1">
    <citation type="journal article" date="2019" name="Int. J. Syst. Evol. Microbiol.">
        <title>The Global Catalogue of Microorganisms (GCM) 10K type strain sequencing project: providing services to taxonomists for standard genome sequencing and annotation.</title>
        <authorList>
            <consortium name="The Broad Institute Genomics Platform"/>
            <consortium name="The Broad Institute Genome Sequencing Center for Infectious Disease"/>
            <person name="Wu L."/>
            <person name="Ma J."/>
        </authorList>
    </citation>
    <scope>NUCLEOTIDE SEQUENCE [LARGE SCALE GENOMIC DNA]</scope>
    <source>
        <strain evidence="3">KCTC 42473</strain>
    </source>
</reference>
<gene>
    <name evidence="2" type="ORF">ACFOM8_11515</name>
</gene>
<comment type="caution">
    <text evidence="2">The sequence shown here is derived from an EMBL/GenBank/DDBJ whole genome shotgun (WGS) entry which is preliminary data.</text>
</comment>
<dbReference type="Proteomes" id="UP001595539">
    <property type="component" value="Unassembled WGS sequence"/>
</dbReference>
<evidence type="ECO:0000313" key="3">
    <source>
        <dbReference type="Proteomes" id="UP001595539"/>
    </source>
</evidence>
<dbReference type="EMBL" id="JBHRXY010000008">
    <property type="protein sequence ID" value="MFC3630071.1"/>
    <property type="molecule type" value="Genomic_DNA"/>
</dbReference>
<accession>A0ABV7U529</accession>